<dbReference type="AlphaFoldDB" id="A0A5C6D261"/>
<comment type="caution">
    <text evidence="2">The sequence shown here is derived from an EMBL/GenBank/DDBJ whole genome shotgun (WGS) entry which is preliminary data.</text>
</comment>
<evidence type="ECO:0000256" key="1">
    <source>
        <dbReference type="SAM" id="MobiDB-lite"/>
    </source>
</evidence>
<dbReference type="OrthoDB" id="277106at2"/>
<accession>A0A5C6D261</accession>
<dbReference type="RefSeq" id="WP_146531175.1">
    <property type="nucleotide sequence ID" value="NZ_SJPV01000019.1"/>
</dbReference>
<protein>
    <recommendedName>
        <fullName evidence="4">Heparinase II/III-like protein</fullName>
    </recommendedName>
</protein>
<gene>
    <name evidence="2" type="ORF">Poly41_64910</name>
</gene>
<sequence>MSTDTTPTPIAEVASSPVNERGCEPKSSRPELSPAESNSDGAAVDRDRMKPDALSASQWKRLRSKVNANVQKNPAKRVFGKSAIGGNVYRWGVAAASGEPVNPLRTALSQLACDQKPKRRKSTRPMDFVQPAKEMIDQLGPCPVDRLTCHDAVLWAAAMPALSKQLDTAMWWDLLGSLQQYRESMLQLGRDSDPVQLIGTAELGLTLAWRLSDLPSCQRLQKSSLESFRRWCQAEQESVPAALARATDARLVLGSVIRCGCLIENTTKRKFTKAAKAIGGEIATWVAAMTTTEGSTALSRLKKKQVVDDLNDYGLLMRSVVFDPETLRPAMEAALGIRHTGGRLAWEVSLPESFLHCEKAKLAMMLPEWDVRRGRTHLQYAQRENRLEIFAGRSLVVSGRVETSIEADGQSQSPDGDWAFVCEYTDDDVHYIEIEQPWTAGLVLQRQLMLVREDRCLLFADAVLPKKVLPKNSGPQDQASTQINYTARLPLCEAIRVEPNEGTREIFLSDRKRRAIVFPLSASEWNVGPTPAAICESPDGHLVISAQGEGALYTPVWFDFQSRRFRRDRTWRQLTIADERRICEPREAVGYRVQMGSEQWLVYRSLGPRRCRSVLGKHLIADFFAARFEMSDGNYDELVTVDDSELMDD</sequence>
<reference evidence="2 3" key="1">
    <citation type="submission" date="2019-02" db="EMBL/GenBank/DDBJ databases">
        <title>Deep-cultivation of Planctomycetes and their phenomic and genomic characterization uncovers novel biology.</title>
        <authorList>
            <person name="Wiegand S."/>
            <person name="Jogler M."/>
            <person name="Boedeker C."/>
            <person name="Pinto D."/>
            <person name="Vollmers J."/>
            <person name="Rivas-Marin E."/>
            <person name="Kohn T."/>
            <person name="Peeters S.H."/>
            <person name="Heuer A."/>
            <person name="Rast P."/>
            <person name="Oberbeckmann S."/>
            <person name="Bunk B."/>
            <person name="Jeske O."/>
            <person name="Meyerdierks A."/>
            <person name="Storesund J.E."/>
            <person name="Kallscheuer N."/>
            <person name="Luecker S."/>
            <person name="Lage O.M."/>
            <person name="Pohl T."/>
            <person name="Merkel B.J."/>
            <person name="Hornburger P."/>
            <person name="Mueller R.-W."/>
            <person name="Bruemmer F."/>
            <person name="Labrenz M."/>
            <person name="Spormann A.M."/>
            <person name="Op Den Camp H."/>
            <person name="Overmann J."/>
            <person name="Amann R."/>
            <person name="Jetten M.S.M."/>
            <person name="Mascher T."/>
            <person name="Medema M.H."/>
            <person name="Devos D.P."/>
            <person name="Kaster A.-K."/>
            <person name="Ovreas L."/>
            <person name="Rohde M."/>
            <person name="Galperin M.Y."/>
            <person name="Jogler C."/>
        </authorList>
    </citation>
    <scope>NUCLEOTIDE SEQUENCE [LARGE SCALE GENOMIC DNA]</scope>
    <source>
        <strain evidence="2 3">Poly41</strain>
    </source>
</reference>
<evidence type="ECO:0008006" key="4">
    <source>
        <dbReference type="Google" id="ProtNLM"/>
    </source>
</evidence>
<organism evidence="2 3">
    <name type="scientific">Novipirellula artificiosorum</name>
    <dbReference type="NCBI Taxonomy" id="2528016"/>
    <lineage>
        <taxon>Bacteria</taxon>
        <taxon>Pseudomonadati</taxon>
        <taxon>Planctomycetota</taxon>
        <taxon>Planctomycetia</taxon>
        <taxon>Pirellulales</taxon>
        <taxon>Pirellulaceae</taxon>
        <taxon>Novipirellula</taxon>
    </lineage>
</organism>
<dbReference type="Proteomes" id="UP000319143">
    <property type="component" value="Unassembled WGS sequence"/>
</dbReference>
<keyword evidence="3" id="KW-1185">Reference proteome</keyword>
<proteinExistence type="predicted"/>
<feature type="region of interest" description="Disordered" evidence="1">
    <location>
        <begin position="1"/>
        <end position="57"/>
    </location>
</feature>
<evidence type="ECO:0000313" key="2">
    <source>
        <dbReference type="EMBL" id="TWU31022.1"/>
    </source>
</evidence>
<evidence type="ECO:0000313" key="3">
    <source>
        <dbReference type="Proteomes" id="UP000319143"/>
    </source>
</evidence>
<name>A0A5C6D261_9BACT</name>
<dbReference type="EMBL" id="SJPV01000019">
    <property type="protein sequence ID" value="TWU31022.1"/>
    <property type="molecule type" value="Genomic_DNA"/>
</dbReference>